<sequence>MELGFGSDPIALWHFREEIAPTAPLVVDFGGWYRLDMKSSDGTSSDMIRHTQVSLLKDVIVSYTHLFPRF</sequence>
<comment type="caution">
    <text evidence="1">The sequence shown here is derived from an EMBL/GenBank/DDBJ whole genome shotgun (WGS) entry which is preliminary data.</text>
</comment>
<proteinExistence type="predicted"/>
<accession>A0ABR2RZU7</accession>
<reference evidence="1 2" key="1">
    <citation type="journal article" date="2024" name="G3 (Bethesda)">
        <title>Genome assembly of Hibiscus sabdariffa L. provides insights into metabolisms of medicinal natural products.</title>
        <authorList>
            <person name="Kim T."/>
        </authorList>
    </citation>
    <scope>NUCLEOTIDE SEQUENCE [LARGE SCALE GENOMIC DNA]</scope>
    <source>
        <strain evidence="1">TK-2024</strain>
        <tissue evidence="1">Old leaves</tissue>
    </source>
</reference>
<organism evidence="1 2">
    <name type="scientific">Hibiscus sabdariffa</name>
    <name type="common">roselle</name>
    <dbReference type="NCBI Taxonomy" id="183260"/>
    <lineage>
        <taxon>Eukaryota</taxon>
        <taxon>Viridiplantae</taxon>
        <taxon>Streptophyta</taxon>
        <taxon>Embryophyta</taxon>
        <taxon>Tracheophyta</taxon>
        <taxon>Spermatophyta</taxon>
        <taxon>Magnoliopsida</taxon>
        <taxon>eudicotyledons</taxon>
        <taxon>Gunneridae</taxon>
        <taxon>Pentapetalae</taxon>
        <taxon>rosids</taxon>
        <taxon>malvids</taxon>
        <taxon>Malvales</taxon>
        <taxon>Malvaceae</taxon>
        <taxon>Malvoideae</taxon>
        <taxon>Hibiscus</taxon>
    </lineage>
</organism>
<keyword evidence="2" id="KW-1185">Reference proteome</keyword>
<dbReference type="Proteomes" id="UP001396334">
    <property type="component" value="Unassembled WGS sequence"/>
</dbReference>
<dbReference type="EMBL" id="JBBPBN010000019">
    <property type="protein sequence ID" value="KAK9018217.1"/>
    <property type="molecule type" value="Genomic_DNA"/>
</dbReference>
<name>A0ABR2RZU7_9ROSI</name>
<evidence type="ECO:0000313" key="1">
    <source>
        <dbReference type="EMBL" id="KAK9018217.1"/>
    </source>
</evidence>
<gene>
    <name evidence="1" type="ORF">V6N11_001196</name>
</gene>
<evidence type="ECO:0000313" key="2">
    <source>
        <dbReference type="Proteomes" id="UP001396334"/>
    </source>
</evidence>
<protein>
    <submittedName>
        <fullName evidence="1">Uncharacterized protein</fullName>
    </submittedName>
</protein>